<name>V6F6H5_MAGGM</name>
<dbReference type="Proteomes" id="UP000018922">
    <property type="component" value="Chromosome I"/>
</dbReference>
<sequence length="74" mass="7921">MLGHFVATRQATAVAPATVCQRERPLGMFIANYGHLAINCHRSPPLFCCGSSSMAASNTMAQISHIQPSTVCCR</sequence>
<evidence type="ECO:0000313" key="1">
    <source>
        <dbReference type="EMBL" id="CDL00972.1"/>
    </source>
</evidence>
<dbReference type="STRING" id="1430440.MGMSRv2__3757"/>
<proteinExistence type="predicted"/>
<dbReference type="KEGG" id="mgy:MGMSRv2__3757"/>
<dbReference type="HOGENOM" id="CLU_2683477_0_0_5"/>
<dbReference type="EMBL" id="HG794546">
    <property type="protein sequence ID" value="CDL00972.1"/>
    <property type="molecule type" value="Genomic_DNA"/>
</dbReference>
<reference evidence="1 2" key="1">
    <citation type="journal article" date="2014" name="Genome Announc.">
        <title>Complete genome sequence of Magnetospirillum gryphiswaldense MSR-1.</title>
        <authorList>
            <person name="Wang X."/>
            <person name="Wang Q."/>
            <person name="Zhang W."/>
            <person name="Wang Y."/>
            <person name="Li L."/>
            <person name="Wen T."/>
            <person name="Zhang T."/>
            <person name="Zhang Y."/>
            <person name="Xu J."/>
            <person name="Hu J."/>
            <person name="Li S."/>
            <person name="Liu L."/>
            <person name="Liu J."/>
            <person name="Jiang W."/>
            <person name="Tian J."/>
            <person name="Li Y."/>
            <person name="Schuler D."/>
            <person name="Wang L."/>
            <person name="Li J."/>
        </authorList>
    </citation>
    <scope>NUCLEOTIDE SEQUENCE [LARGE SCALE GENOMIC DNA]</scope>
    <source>
        <strain evidence="2">DSM 6361 / JCM 21280 / NBRC 15271 / MSR-1</strain>
    </source>
</reference>
<protein>
    <submittedName>
        <fullName evidence="1">Uncharacterized protein</fullName>
    </submittedName>
</protein>
<evidence type="ECO:0000313" key="2">
    <source>
        <dbReference type="Proteomes" id="UP000018922"/>
    </source>
</evidence>
<keyword evidence="2" id="KW-1185">Reference proteome</keyword>
<gene>
    <name evidence="1" type="ordered locus">MGMSRv2__3757</name>
</gene>
<accession>V6F6H5</accession>
<organism evidence="1 2">
    <name type="scientific">Magnetospirillum gryphiswaldense (strain DSM 6361 / JCM 21280 / NBRC 15271 / MSR-1)</name>
    <dbReference type="NCBI Taxonomy" id="431944"/>
    <lineage>
        <taxon>Bacteria</taxon>
        <taxon>Pseudomonadati</taxon>
        <taxon>Pseudomonadota</taxon>
        <taxon>Alphaproteobacteria</taxon>
        <taxon>Rhodospirillales</taxon>
        <taxon>Rhodospirillaceae</taxon>
        <taxon>Magnetospirillum</taxon>
    </lineage>
</organism>
<dbReference type="AlphaFoldDB" id="V6F6H5"/>